<sequence length="102" mass="11875">MLICSSPKLIAAYHVFHRLPVPRHPPCALVRLTFQTFFKNIWYPLDSLLPTKIIVTLPFEIVIFLKKELTIIFVSQLLFSFQGTSLSVLFRALKIEQYLLKL</sequence>
<dbReference type="AlphaFoldDB" id="A8S9X2"/>
<dbReference type="Proteomes" id="UP000005945">
    <property type="component" value="Unassembled WGS sequence"/>
</dbReference>
<dbReference type="HOGENOM" id="CLU_2273199_0_0_9"/>
<reference evidence="1 2" key="2">
    <citation type="submission" date="2007-09" db="EMBL/GenBank/DDBJ databases">
        <authorList>
            <person name="Fulton L."/>
            <person name="Clifton S."/>
            <person name="Fulton B."/>
            <person name="Xu J."/>
            <person name="Minx P."/>
            <person name="Pepin K.H."/>
            <person name="Johnson M."/>
            <person name="Thiruvilangam P."/>
            <person name="Bhonagiri V."/>
            <person name="Nash W.E."/>
            <person name="Mardis E.R."/>
            <person name="Wilson R.K."/>
        </authorList>
    </citation>
    <scope>NUCLEOTIDE SEQUENCE [LARGE SCALE GENOMIC DNA]</scope>
    <source>
        <strain evidence="1 2">M21/2</strain>
    </source>
</reference>
<proteinExistence type="predicted"/>
<comment type="caution">
    <text evidence="1">The sequence shown here is derived from an EMBL/GenBank/DDBJ whole genome shotgun (WGS) entry which is preliminary data.</text>
</comment>
<name>A8S9X2_9FIRM</name>
<gene>
    <name evidence="1" type="ORF">FAEPRAM212_01165</name>
</gene>
<accession>A8S9X2</accession>
<organism evidence="1 2">
    <name type="scientific">Faecalibacterium prausnitzii M21/2</name>
    <dbReference type="NCBI Taxonomy" id="411485"/>
    <lineage>
        <taxon>Bacteria</taxon>
        <taxon>Bacillati</taxon>
        <taxon>Bacillota</taxon>
        <taxon>Clostridia</taxon>
        <taxon>Eubacteriales</taxon>
        <taxon>Oscillospiraceae</taxon>
        <taxon>Faecalibacterium</taxon>
    </lineage>
</organism>
<evidence type="ECO:0000313" key="2">
    <source>
        <dbReference type="Proteomes" id="UP000005945"/>
    </source>
</evidence>
<evidence type="ECO:0000313" key="1">
    <source>
        <dbReference type="EMBL" id="EDP22129.1"/>
    </source>
</evidence>
<dbReference type="EMBL" id="ABED02000023">
    <property type="protein sequence ID" value="EDP22129.1"/>
    <property type="molecule type" value="Genomic_DNA"/>
</dbReference>
<reference evidence="1 2" key="1">
    <citation type="submission" date="2007-09" db="EMBL/GenBank/DDBJ databases">
        <title>Draft genome sequence of Faecalibacterium prausnitzii M21/2.</title>
        <authorList>
            <person name="Sudarsanam P."/>
            <person name="Ley R."/>
            <person name="Guruge J."/>
            <person name="Turnbaugh P.J."/>
            <person name="Mahowald M."/>
            <person name="Liep D."/>
            <person name="Gordon J."/>
        </authorList>
    </citation>
    <scope>NUCLEOTIDE SEQUENCE [LARGE SCALE GENOMIC DNA]</scope>
    <source>
        <strain evidence="1 2">M21/2</strain>
    </source>
</reference>
<protein>
    <submittedName>
        <fullName evidence="1">Uncharacterized protein</fullName>
    </submittedName>
</protein>